<gene>
    <name evidence="13" type="ORF">HGI30_03485</name>
</gene>
<dbReference type="InterPro" id="IPR002585">
    <property type="entry name" value="Cyt-d_ubiquinol_oxidase_su_1"/>
</dbReference>
<accession>A0A6H2GTP1</accession>
<evidence type="ECO:0000256" key="7">
    <source>
        <dbReference type="ARBA" id="ARBA00022723"/>
    </source>
</evidence>
<evidence type="ECO:0000313" key="14">
    <source>
        <dbReference type="Proteomes" id="UP000502136"/>
    </source>
</evidence>
<feature type="transmembrane region" description="Helical" evidence="12">
    <location>
        <begin position="95"/>
        <end position="115"/>
    </location>
</feature>
<dbReference type="GO" id="GO:0016682">
    <property type="term" value="F:oxidoreductase activity, acting on diphenols and related substances as donors, oxygen as acceptor"/>
    <property type="evidence" value="ECO:0007669"/>
    <property type="project" value="TreeGrafter"/>
</dbReference>
<organism evidence="13 14">
    <name type="scientific">Paenibacillus albicereus</name>
    <dbReference type="NCBI Taxonomy" id="2726185"/>
    <lineage>
        <taxon>Bacteria</taxon>
        <taxon>Bacillati</taxon>
        <taxon>Bacillota</taxon>
        <taxon>Bacilli</taxon>
        <taxon>Bacillales</taxon>
        <taxon>Paenibacillaceae</taxon>
        <taxon>Paenibacillus</taxon>
    </lineage>
</organism>
<dbReference type="GO" id="GO:0019646">
    <property type="term" value="P:aerobic electron transport chain"/>
    <property type="evidence" value="ECO:0007669"/>
    <property type="project" value="InterPro"/>
</dbReference>
<evidence type="ECO:0000256" key="9">
    <source>
        <dbReference type="ARBA" id="ARBA00022989"/>
    </source>
</evidence>
<protein>
    <submittedName>
        <fullName evidence="13">Cytochrome ubiquinol oxidase subunit I</fullName>
    </submittedName>
</protein>
<evidence type="ECO:0000313" key="13">
    <source>
        <dbReference type="EMBL" id="QJC50729.1"/>
    </source>
</evidence>
<sequence>MDQVQLARSLFGSSMAFHIIFATLGVGLPVMIIAAEVLFQVRKDADYATMAMRWTKAFAILLGVAIPSGTIVGVMLALLWPGFMEIVGQVIALPFQIEIWAFFLEALFMSIYVYAADRLKPWMRIVSVVFVSIGATGSAVLITDAHAWMNTPRGFSIDADGVISNVDPWAAVFNPSFFVTAGHVALSGFMTGAFAVASVAAWKLMRRGVTPREASYHRKGLMIALVIGAAASLGTALNGHSTAQMLHVHEPEKLAAAEGLFETTAYAPLAIGGIVDEETQSVKYGFHIPWALSFLAGNSFKTVVRGLNEFPRENWPPLFVHTLFNLMVVLGSLLIVMSFGALVYWWRSRKPMPRWMLGALVLSGPMALVGIETGWVFSCSARQPWTIYHIQRTADAATSAGNLGKLFVLFLGLYALLMAVTILVLWFYFKRNPVSRELSGMGRGA</sequence>
<evidence type="ECO:0000256" key="12">
    <source>
        <dbReference type="PIRNR" id="PIRNR006446"/>
    </source>
</evidence>
<dbReference type="Pfam" id="PF01654">
    <property type="entry name" value="Cyt_bd_oxida_I"/>
    <property type="match status" value="1"/>
</dbReference>
<dbReference type="GO" id="GO:0005886">
    <property type="term" value="C:plasma membrane"/>
    <property type="evidence" value="ECO:0007669"/>
    <property type="project" value="UniProtKB-SubCell"/>
</dbReference>
<feature type="transmembrane region" description="Helical" evidence="12">
    <location>
        <begin position="406"/>
        <end position="429"/>
    </location>
</feature>
<evidence type="ECO:0000256" key="8">
    <source>
        <dbReference type="ARBA" id="ARBA00022982"/>
    </source>
</evidence>
<feature type="transmembrane region" description="Helical" evidence="12">
    <location>
        <begin position="357"/>
        <end position="377"/>
    </location>
</feature>
<feature type="transmembrane region" description="Helical" evidence="12">
    <location>
        <begin position="177"/>
        <end position="200"/>
    </location>
</feature>
<keyword evidence="9 12" id="KW-1133">Transmembrane helix</keyword>
<evidence type="ECO:0000256" key="3">
    <source>
        <dbReference type="ARBA" id="ARBA00022448"/>
    </source>
</evidence>
<keyword evidence="7 12" id="KW-0479">Metal-binding</keyword>
<evidence type="ECO:0000256" key="4">
    <source>
        <dbReference type="ARBA" id="ARBA00022475"/>
    </source>
</evidence>
<dbReference type="PANTHER" id="PTHR30365:SF14">
    <property type="entry name" value="CYTOCHROME BD MENAQUINOL OXIDASE SUBUNIT I-RELATED"/>
    <property type="match status" value="1"/>
</dbReference>
<feature type="transmembrane region" description="Helical" evidence="12">
    <location>
        <begin position="318"/>
        <end position="345"/>
    </location>
</feature>
<proteinExistence type="inferred from homology"/>
<evidence type="ECO:0000256" key="1">
    <source>
        <dbReference type="ARBA" id="ARBA00004651"/>
    </source>
</evidence>
<keyword evidence="10 12" id="KW-0408">Iron</keyword>
<dbReference type="Proteomes" id="UP000502136">
    <property type="component" value="Chromosome"/>
</dbReference>
<keyword evidence="3 12" id="KW-0813">Transport</keyword>
<comment type="similarity">
    <text evidence="2 12">Belongs to the cytochrome ubiquinol oxidase subunit 1 family.</text>
</comment>
<dbReference type="PIRSF" id="PIRSF006446">
    <property type="entry name" value="Cyt_quinol_oxidase_1"/>
    <property type="match status" value="1"/>
</dbReference>
<dbReference type="AlphaFoldDB" id="A0A6H2GTP1"/>
<keyword evidence="8 12" id="KW-0249">Electron transport</keyword>
<name>A0A6H2GTP1_9BACL</name>
<comment type="subcellular location">
    <subcellularLocation>
        <location evidence="1">Cell membrane</location>
        <topology evidence="1">Multi-pass membrane protein</topology>
    </subcellularLocation>
</comment>
<keyword evidence="14" id="KW-1185">Reference proteome</keyword>
<feature type="transmembrane region" description="Helical" evidence="12">
    <location>
        <begin position="15"/>
        <end position="39"/>
    </location>
</feature>
<dbReference type="GO" id="GO:0070069">
    <property type="term" value="C:cytochrome complex"/>
    <property type="evidence" value="ECO:0007669"/>
    <property type="project" value="UniProtKB-UniRule"/>
</dbReference>
<dbReference type="PANTHER" id="PTHR30365">
    <property type="entry name" value="CYTOCHROME D UBIQUINOL OXIDASE"/>
    <property type="match status" value="1"/>
</dbReference>
<keyword evidence="5 12" id="KW-0349">Heme</keyword>
<dbReference type="EMBL" id="CP051428">
    <property type="protein sequence ID" value="QJC50729.1"/>
    <property type="molecule type" value="Genomic_DNA"/>
</dbReference>
<dbReference type="KEGG" id="palr:HGI30_03485"/>
<evidence type="ECO:0000256" key="10">
    <source>
        <dbReference type="ARBA" id="ARBA00023004"/>
    </source>
</evidence>
<evidence type="ECO:0000256" key="2">
    <source>
        <dbReference type="ARBA" id="ARBA00009819"/>
    </source>
</evidence>
<keyword evidence="6 12" id="KW-0812">Transmembrane</keyword>
<feature type="transmembrane region" description="Helical" evidence="12">
    <location>
        <begin position="122"/>
        <end position="142"/>
    </location>
</feature>
<dbReference type="GO" id="GO:0046872">
    <property type="term" value="F:metal ion binding"/>
    <property type="evidence" value="ECO:0007669"/>
    <property type="project" value="UniProtKB-UniRule"/>
</dbReference>
<keyword evidence="4 12" id="KW-1003">Cell membrane</keyword>
<feature type="transmembrane region" description="Helical" evidence="12">
    <location>
        <begin position="220"/>
        <end position="237"/>
    </location>
</feature>
<evidence type="ECO:0000256" key="5">
    <source>
        <dbReference type="ARBA" id="ARBA00022617"/>
    </source>
</evidence>
<keyword evidence="11 12" id="KW-0472">Membrane</keyword>
<dbReference type="RefSeq" id="WP_168906384.1">
    <property type="nucleotide sequence ID" value="NZ_CP051428.1"/>
</dbReference>
<dbReference type="GO" id="GO:0020037">
    <property type="term" value="F:heme binding"/>
    <property type="evidence" value="ECO:0007669"/>
    <property type="project" value="TreeGrafter"/>
</dbReference>
<reference evidence="13 14" key="1">
    <citation type="submission" date="2020-04" db="EMBL/GenBank/DDBJ databases">
        <title>Novel Paenibacillus strain UniB2 isolated from commercial digestive syrup.</title>
        <authorList>
            <person name="Thorat V."/>
            <person name="Kirdat K."/>
            <person name="Tiwarekar B."/>
            <person name="Yadav A."/>
        </authorList>
    </citation>
    <scope>NUCLEOTIDE SEQUENCE [LARGE SCALE GENOMIC DNA]</scope>
    <source>
        <strain evidence="13 14">UniB2</strain>
    </source>
</reference>
<feature type="transmembrane region" description="Helical" evidence="12">
    <location>
        <begin position="60"/>
        <end position="83"/>
    </location>
</feature>
<evidence type="ECO:0000256" key="6">
    <source>
        <dbReference type="ARBA" id="ARBA00022692"/>
    </source>
</evidence>
<evidence type="ECO:0000256" key="11">
    <source>
        <dbReference type="ARBA" id="ARBA00023136"/>
    </source>
</evidence>
<dbReference type="GO" id="GO:0009055">
    <property type="term" value="F:electron transfer activity"/>
    <property type="evidence" value="ECO:0007669"/>
    <property type="project" value="UniProtKB-UniRule"/>
</dbReference>